<dbReference type="InterPro" id="IPR041881">
    <property type="entry name" value="PqqD_sf"/>
</dbReference>
<dbReference type="Gene3D" id="1.10.10.1150">
    <property type="entry name" value="Coenzyme PQQ synthesis protein D (PqqD)"/>
    <property type="match status" value="1"/>
</dbReference>
<name>A0A4Y7R9Z8_9FIRM</name>
<dbReference type="RefSeq" id="WP_134216564.1">
    <property type="nucleotide sequence ID" value="NZ_QFGA01000002.1"/>
</dbReference>
<protein>
    <recommendedName>
        <fullName evidence="3">Coenzyme PQQ synthesis protein D (PqqD)</fullName>
    </recommendedName>
</protein>
<evidence type="ECO:0000313" key="1">
    <source>
        <dbReference type="EMBL" id="TEB05788.1"/>
    </source>
</evidence>
<dbReference type="Proteomes" id="UP000298324">
    <property type="component" value="Unassembled WGS sequence"/>
</dbReference>
<gene>
    <name evidence="1" type="ORF">Psch_02829</name>
</gene>
<dbReference type="AlphaFoldDB" id="A0A4Y7R9Z8"/>
<keyword evidence="2" id="KW-1185">Reference proteome</keyword>
<accession>A0A4Y7R9Z8</accession>
<evidence type="ECO:0008006" key="3">
    <source>
        <dbReference type="Google" id="ProtNLM"/>
    </source>
</evidence>
<sequence length="100" mass="11745">MYKELKDIYHYFPIMIPIYWMEDEKMGQIVISLEDRGRMILDKDASTVWKELDGYSTVSRIIETTGISEDEVISILEELAEQELIVLKTLDARIWKSEGK</sequence>
<comment type="caution">
    <text evidence="1">The sequence shown here is derived from an EMBL/GenBank/DDBJ whole genome shotgun (WGS) entry which is preliminary data.</text>
</comment>
<reference evidence="1 2" key="1">
    <citation type="journal article" date="2018" name="Environ. Microbiol.">
        <title>Novel energy conservation strategies and behaviour of Pelotomaculum schinkii driving syntrophic propionate catabolism.</title>
        <authorList>
            <person name="Hidalgo-Ahumada C.A.P."/>
            <person name="Nobu M.K."/>
            <person name="Narihiro T."/>
            <person name="Tamaki H."/>
            <person name="Liu W.T."/>
            <person name="Kamagata Y."/>
            <person name="Stams A.J.M."/>
            <person name="Imachi H."/>
            <person name="Sousa D.Z."/>
        </authorList>
    </citation>
    <scope>NUCLEOTIDE SEQUENCE [LARGE SCALE GENOMIC DNA]</scope>
    <source>
        <strain evidence="1 2">HH</strain>
    </source>
</reference>
<proteinExistence type="predicted"/>
<dbReference type="EMBL" id="QFGA01000002">
    <property type="protein sequence ID" value="TEB05788.1"/>
    <property type="molecule type" value="Genomic_DNA"/>
</dbReference>
<evidence type="ECO:0000313" key="2">
    <source>
        <dbReference type="Proteomes" id="UP000298324"/>
    </source>
</evidence>
<organism evidence="1 2">
    <name type="scientific">Pelotomaculum schinkii</name>
    <dbReference type="NCBI Taxonomy" id="78350"/>
    <lineage>
        <taxon>Bacteria</taxon>
        <taxon>Bacillati</taxon>
        <taxon>Bacillota</taxon>
        <taxon>Clostridia</taxon>
        <taxon>Eubacteriales</taxon>
        <taxon>Desulfotomaculaceae</taxon>
        <taxon>Pelotomaculum</taxon>
    </lineage>
</organism>